<dbReference type="KEGG" id="xya:ET471_07885"/>
<evidence type="ECO:0000313" key="3">
    <source>
        <dbReference type="Proteomes" id="UP000292118"/>
    </source>
</evidence>
<dbReference type="RefSeq" id="WP_129187468.1">
    <property type="nucleotide sequence ID" value="NZ_CP035493.1"/>
</dbReference>
<keyword evidence="1" id="KW-1133">Transmembrane helix</keyword>
<feature type="transmembrane region" description="Helical" evidence="1">
    <location>
        <begin position="7"/>
        <end position="27"/>
    </location>
</feature>
<evidence type="ECO:0000256" key="1">
    <source>
        <dbReference type="SAM" id="Phobius"/>
    </source>
</evidence>
<keyword evidence="1" id="KW-0472">Membrane</keyword>
<gene>
    <name evidence="2" type="ORF">ET471_07885</name>
</gene>
<dbReference type="Proteomes" id="UP000292118">
    <property type="component" value="Chromosome"/>
</dbReference>
<keyword evidence="3" id="KW-1185">Reference proteome</keyword>
<feature type="transmembrane region" description="Helical" evidence="1">
    <location>
        <begin position="33"/>
        <end position="55"/>
    </location>
</feature>
<reference evidence="2 3" key="1">
    <citation type="submission" date="2019-01" db="EMBL/GenBank/DDBJ databases">
        <title>Genome sequencing of strain FW10M-9.</title>
        <authorList>
            <person name="Heo J."/>
            <person name="Kim S.-J."/>
            <person name="Kim J.-S."/>
            <person name="Hong S.-B."/>
            <person name="Kwon S.-W."/>
        </authorList>
    </citation>
    <scope>NUCLEOTIDE SEQUENCE [LARGE SCALE GENOMIC DNA]</scope>
    <source>
        <strain evidence="2 3">FW10M-9</strain>
    </source>
</reference>
<evidence type="ECO:0000313" key="2">
    <source>
        <dbReference type="EMBL" id="QAY69960.1"/>
    </source>
</evidence>
<organism evidence="2 3">
    <name type="scientific">Xylanimonas protaetiae</name>
    <dbReference type="NCBI Taxonomy" id="2509457"/>
    <lineage>
        <taxon>Bacteria</taxon>
        <taxon>Bacillati</taxon>
        <taxon>Actinomycetota</taxon>
        <taxon>Actinomycetes</taxon>
        <taxon>Micrococcales</taxon>
        <taxon>Promicromonosporaceae</taxon>
        <taxon>Xylanimonas</taxon>
    </lineage>
</organism>
<protein>
    <submittedName>
        <fullName evidence="2">Uncharacterized protein</fullName>
    </submittedName>
</protein>
<proteinExistence type="predicted"/>
<dbReference type="AlphaFoldDB" id="A0A4P6F2A9"/>
<name>A0A4P6F2A9_9MICO</name>
<accession>A0A4P6F2A9</accession>
<dbReference type="OrthoDB" id="5145154at2"/>
<dbReference type="EMBL" id="CP035493">
    <property type="protein sequence ID" value="QAY69960.1"/>
    <property type="molecule type" value="Genomic_DNA"/>
</dbReference>
<keyword evidence="1" id="KW-0812">Transmembrane</keyword>
<sequence length="245" mass="26266">MTQSSYRVLHGTVLAGAVGGTLAYLFGSTPAAFALWGLAVAGAVVVAVTGVRTGLAQAVRRPRATAAGVIATPAAPAPLDAVLAALDDLNDPDLPFEIGAEPTPDGAVVTVRWRVEELRWKTLFTQGSYVTNWKMVVRLDAARARYRFLEYTSQARHEEGVWPPRADWDWKGTVGKTAGQMTLHVVMTPAGSVGTTTQGLDGPRTSWVGAVSIRPADAKVPVLTTLRNHGWRPRADWAGARLFER</sequence>